<dbReference type="Proteomes" id="UP000179935">
    <property type="component" value="Unassembled WGS sequence"/>
</dbReference>
<dbReference type="InterPro" id="IPR027417">
    <property type="entry name" value="P-loop_NTPase"/>
</dbReference>
<comment type="caution">
    <text evidence="5">The sequence shown here is derived from an EMBL/GenBank/DDBJ whole genome shotgun (WGS) entry which is preliminary data.</text>
</comment>
<keyword evidence="2" id="KW-0547">Nucleotide-binding</keyword>
<keyword evidence="3 5" id="KW-0067">ATP-binding</keyword>
<evidence type="ECO:0000256" key="1">
    <source>
        <dbReference type="ARBA" id="ARBA00022448"/>
    </source>
</evidence>
<evidence type="ECO:0000256" key="2">
    <source>
        <dbReference type="ARBA" id="ARBA00022741"/>
    </source>
</evidence>
<reference evidence="5 6" key="1">
    <citation type="submission" date="2016-10" db="EMBL/GenBank/DDBJ databases">
        <title>Genome sequence of Streptomyces sp. MUSC 93.</title>
        <authorList>
            <person name="Lee L.-H."/>
            <person name="Ser H.-L."/>
            <person name="Law J.W.-F."/>
        </authorList>
    </citation>
    <scope>NUCLEOTIDE SEQUENCE [LARGE SCALE GENOMIC DNA]</scope>
    <source>
        <strain evidence="5 6">MUSC 93</strain>
    </source>
</reference>
<dbReference type="InterPro" id="IPR003439">
    <property type="entry name" value="ABC_transporter-like_ATP-bd"/>
</dbReference>
<evidence type="ECO:0000259" key="4">
    <source>
        <dbReference type="PROSITE" id="PS50893"/>
    </source>
</evidence>
<keyword evidence="1" id="KW-0813">Transport</keyword>
<dbReference type="RefSeq" id="WP_071368798.1">
    <property type="nucleotide sequence ID" value="NZ_MLYP01000071.1"/>
</dbReference>
<dbReference type="GO" id="GO:0016887">
    <property type="term" value="F:ATP hydrolysis activity"/>
    <property type="evidence" value="ECO:0007669"/>
    <property type="project" value="InterPro"/>
</dbReference>
<gene>
    <name evidence="5" type="ORF">BIV24_25575</name>
</gene>
<dbReference type="AlphaFoldDB" id="A0A1S2NZ89"/>
<protein>
    <submittedName>
        <fullName evidence="5">ABC transporter ATP-binding protein</fullName>
    </submittedName>
</protein>
<dbReference type="SMART" id="SM00382">
    <property type="entry name" value="AAA"/>
    <property type="match status" value="1"/>
</dbReference>
<dbReference type="InterPro" id="IPR017871">
    <property type="entry name" value="ABC_transporter-like_CS"/>
</dbReference>
<dbReference type="PROSITE" id="PS50893">
    <property type="entry name" value="ABC_TRANSPORTER_2"/>
    <property type="match status" value="1"/>
</dbReference>
<dbReference type="InterPro" id="IPR051782">
    <property type="entry name" value="ABC_Transporter_VariousFunc"/>
</dbReference>
<dbReference type="EMBL" id="MLYP01000071">
    <property type="protein sequence ID" value="OIJ86793.1"/>
    <property type="molecule type" value="Genomic_DNA"/>
</dbReference>
<dbReference type="InterPro" id="IPR003593">
    <property type="entry name" value="AAA+_ATPase"/>
</dbReference>
<dbReference type="OrthoDB" id="9804819at2"/>
<evidence type="ECO:0000256" key="3">
    <source>
        <dbReference type="ARBA" id="ARBA00022840"/>
    </source>
</evidence>
<sequence>MSDRAEGAAAVRADGLDVRRGGKTVLRGVCLELPAGRVCALVGPNGGGKTTFLETAAGLLRPHKGTVRLLGADPDSDSGRARLAFVGQDKPLYPRLTVADTLRMGRDLNPGWRPDLAARMLGERIPEQARIGSLSGGQRTRVALALAMGKAADVLLLDEPLADLDPLSRHHVTSVLMSDAAERGTSIVMSSHVLAELEGVADELLLLDNGGVRMSGPVDEALADHRLLTGSTAETAPQDVPALPGVVEARTRGRRTTLLVRGDGTLPGGPWQSEEPSLETLLMSYLRSPESPPWIACHPGETVPEATHTGAAA</sequence>
<evidence type="ECO:0000313" key="6">
    <source>
        <dbReference type="Proteomes" id="UP000179935"/>
    </source>
</evidence>
<name>A0A1S2NZ89_9ACTN</name>
<evidence type="ECO:0000313" key="5">
    <source>
        <dbReference type="EMBL" id="OIJ86793.1"/>
    </source>
</evidence>
<dbReference type="PANTHER" id="PTHR42939:SF1">
    <property type="entry name" value="ABC TRANSPORTER ATP-BINDING PROTEIN ALBC-RELATED"/>
    <property type="match status" value="1"/>
</dbReference>
<dbReference type="Gene3D" id="3.40.50.300">
    <property type="entry name" value="P-loop containing nucleotide triphosphate hydrolases"/>
    <property type="match status" value="1"/>
</dbReference>
<dbReference type="PROSITE" id="PS00211">
    <property type="entry name" value="ABC_TRANSPORTER_1"/>
    <property type="match status" value="1"/>
</dbReference>
<organism evidence="5 6">
    <name type="scientific">Streptomyces colonosanans</name>
    <dbReference type="NCBI Taxonomy" id="1428652"/>
    <lineage>
        <taxon>Bacteria</taxon>
        <taxon>Bacillati</taxon>
        <taxon>Actinomycetota</taxon>
        <taxon>Actinomycetes</taxon>
        <taxon>Kitasatosporales</taxon>
        <taxon>Streptomycetaceae</taxon>
        <taxon>Streptomyces</taxon>
    </lineage>
</organism>
<dbReference type="GO" id="GO:0005524">
    <property type="term" value="F:ATP binding"/>
    <property type="evidence" value="ECO:0007669"/>
    <property type="project" value="UniProtKB-KW"/>
</dbReference>
<dbReference type="SUPFAM" id="SSF52540">
    <property type="entry name" value="P-loop containing nucleoside triphosphate hydrolases"/>
    <property type="match status" value="1"/>
</dbReference>
<dbReference type="CDD" id="cd03230">
    <property type="entry name" value="ABC_DR_subfamily_A"/>
    <property type="match status" value="1"/>
</dbReference>
<accession>A0A1S2NZ89</accession>
<feature type="domain" description="ABC transporter" evidence="4">
    <location>
        <begin position="11"/>
        <end position="234"/>
    </location>
</feature>
<dbReference type="PANTHER" id="PTHR42939">
    <property type="entry name" value="ABC TRANSPORTER ATP-BINDING PROTEIN ALBC-RELATED"/>
    <property type="match status" value="1"/>
</dbReference>
<proteinExistence type="predicted"/>
<dbReference type="STRING" id="1428652.BIV24_25575"/>
<keyword evidence="6" id="KW-1185">Reference proteome</keyword>
<dbReference type="Pfam" id="PF00005">
    <property type="entry name" value="ABC_tran"/>
    <property type="match status" value="1"/>
</dbReference>